<dbReference type="SUPFAM" id="SSF53187">
    <property type="entry name" value="Zn-dependent exopeptidases"/>
    <property type="match status" value="1"/>
</dbReference>
<feature type="domain" description="Cytosol aminopeptidase" evidence="5">
    <location>
        <begin position="339"/>
        <end position="346"/>
    </location>
</feature>
<dbReference type="Gene3D" id="3.40.630.10">
    <property type="entry name" value="Zn peptidases"/>
    <property type="match status" value="1"/>
</dbReference>
<dbReference type="Pfam" id="PF00883">
    <property type="entry name" value="Peptidase_M17"/>
    <property type="match status" value="1"/>
</dbReference>
<keyword evidence="4" id="KW-0378">Hydrolase</keyword>
<evidence type="ECO:0000256" key="4">
    <source>
        <dbReference type="ARBA" id="ARBA00022801"/>
    </source>
</evidence>
<keyword evidence="2 6" id="KW-0031">Aminopeptidase</keyword>
<dbReference type="AlphaFoldDB" id="A0A9Q0S0M2"/>
<dbReference type="PROSITE" id="PS00631">
    <property type="entry name" value="CYTOSOL_AP"/>
    <property type="match status" value="1"/>
</dbReference>
<gene>
    <name evidence="6" type="primary">NPEPL1</name>
    <name evidence="6" type="ORF">Bhyg_11757</name>
</gene>
<sequence length="513" mass="54784">MVTKVKFNKSLTTTDPQHHPVLIIGQLRHLSILQFDHVKSKLEPRVTEQTFKSALTCLHPSPTDYCPLFLDVATIAALPIKNSRHNTPSRAHALTALVKTHSMTVTESIVIVCNKSDLYASACAAVRAFPLFSLKTVASDISSTVNIEFILIENDSVSDYQLTDNDVECLENAEHAIRLTAKIVDAPCSHMNVSDFLNEIDIVGKAVGIDPLIIRGEELKEKGFGGIYGVGKAATVPPGMAVLSYTPAGATDTIALVGKGIVYDTGGLSIKGKTAMPGMKRDCGGAAAILGAFYALVKSGFNQNLHAIFCLAENSVSSNATRPDDIHTMYSGKTVEINNTDAEGRLVLADGVAFAKKDLKANIIVDMATLTGAQGAATGKYHGAVLTNDEEWEIRSVEAGRVSGDLLAPIVYCPELHFSEYTSAVADMKNSVSDRSNALSSCAGLFIGSHIGFDFPGVWIHFDMASPVHCGERATGYGVSLLCTLFGNETQSELLRSIAPKIGEPPAKKICRA</sequence>
<dbReference type="CDD" id="cd00433">
    <property type="entry name" value="Peptidase_M17"/>
    <property type="match status" value="1"/>
</dbReference>
<dbReference type="InterPro" id="IPR011356">
    <property type="entry name" value="Leucine_aapep/pepB"/>
</dbReference>
<keyword evidence="7" id="KW-1185">Reference proteome</keyword>
<dbReference type="PANTHER" id="PTHR11963">
    <property type="entry name" value="LEUCINE AMINOPEPTIDASE-RELATED"/>
    <property type="match status" value="1"/>
</dbReference>
<dbReference type="Pfam" id="PF18295">
    <property type="entry name" value="Pdase_M17_N2"/>
    <property type="match status" value="1"/>
</dbReference>
<protein>
    <submittedName>
        <fullName evidence="6">Aminopeptidase NPEPL1</fullName>
    </submittedName>
</protein>
<organism evidence="6 7">
    <name type="scientific">Pseudolycoriella hygida</name>
    <dbReference type="NCBI Taxonomy" id="35572"/>
    <lineage>
        <taxon>Eukaryota</taxon>
        <taxon>Metazoa</taxon>
        <taxon>Ecdysozoa</taxon>
        <taxon>Arthropoda</taxon>
        <taxon>Hexapoda</taxon>
        <taxon>Insecta</taxon>
        <taxon>Pterygota</taxon>
        <taxon>Neoptera</taxon>
        <taxon>Endopterygota</taxon>
        <taxon>Diptera</taxon>
        <taxon>Nematocera</taxon>
        <taxon>Sciaroidea</taxon>
        <taxon>Sciaridae</taxon>
        <taxon>Pseudolycoriella</taxon>
    </lineage>
</organism>
<name>A0A9Q0S0M2_9DIPT</name>
<dbReference type="OrthoDB" id="412814at2759"/>
<keyword evidence="3" id="KW-0645">Protease</keyword>
<evidence type="ECO:0000256" key="1">
    <source>
        <dbReference type="ARBA" id="ARBA00009528"/>
    </source>
</evidence>
<dbReference type="InterPro" id="IPR000819">
    <property type="entry name" value="Peptidase_M17_C"/>
</dbReference>
<dbReference type="GO" id="GO:0030145">
    <property type="term" value="F:manganese ion binding"/>
    <property type="evidence" value="ECO:0007669"/>
    <property type="project" value="InterPro"/>
</dbReference>
<dbReference type="EMBL" id="WJQU01000003">
    <property type="protein sequence ID" value="KAJ6639018.1"/>
    <property type="molecule type" value="Genomic_DNA"/>
</dbReference>
<evidence type="ECO:0000313" key="7">
    <source>
        <dbReference type="Proteomes" id="UP001151699"/>
    </source>
</evidence>
<evidence type="ECO:0000256" key="2">
    <source>
        <dbReference type="ARBA" id="ARBA00022438"/>
    </source>
</evidence>
<comment type="caution">
    <text evidence="6">The sequence shown here is derived from an EMBL/GenBank/DDBJ whole genome shotgun (WGS) entry which is preliminary data.</text>
</comment>
<evidence type="ECO:0000259" key="5">
    <source>
        <dbReference type="PROSITE" id="PS00631"/>
    </source>
</evidence>
<reference evidence="6" key="1">
    <citation type="submission" date="2022-07" db="EMBL/GenBank/DDBJ databases">
        <authorList>
            <person name="Trinca V."/>
            <person name="Uliana J.V.C."/>
            <person name="Torres T.T."/>
            <person name="Ward R.J."/>
            <person name="Monesi N."/>
        </authorList>
    </citation>
    <scope>NUCLEOTIDE SEQUENCE</scope>
    <source>
        <strain evidence="6">HSMRA1968</strain>
        <tissue evidence="6">Whole embryos</tissue>
    </source>
</reference>
<dbReference type="PANTHER" id="PTHR11963:SF4">
    <property type="entry name" value="AMINOPEPTIDASE NPEPL1-RELATED"/>
    <property type="match status" value="1"/>
</dbReference>
<evidence type="ECO:0000313" key="6">
    <source>
        <dbReference type="EMBL" id="KAJ6639018.1"/>
    </source>
</evidence>
<dbReference type="Proteomes" id="UP001151699">
    <property type="component" value="Chromosome X"/>
</dbReference>
<evidence type="ECO:0000256" key="3">
    <source>
        <dbReference type="ARBA" id="ARBA00022670"/>
    </source>
</evidence>
<dbReference type="FunFam" id="3.40.630.10:FF:000035">
    <property type="entry name" value="Probable aminopeptidase NPEPL1"/>
    <property type="match status" value="1"/>
</dbReference>
<dbReference type="GO" id="GO:0005737">
    <property type="term" value="C:cytoplasm"/>
    <property type="evidence" value="ECO:0007669"/>
    <property type="project" value="InterPro"/>
</dbReference>
<dbReference type="GO" id="GO:0006508">
    <property type="term" value="P:proteolysis"/>
    <property type="evidence" value="ECO:0007669"/>
    <property type="project" value="UniProtKB-KW"/>
</dbReference>
<dbReference type="GO" id="GO:0070006">
    <property type="term" value="F:metalloaminopeptidase activity"/>
    <property type="evidence" value="ECO:0007669"/>
    <property type="project" value="InterPro"/>
</dbReference>
<comment type="similarity">
    <text evidence="1">Belongs to the peptidase M17 family.</text>
</comment>
<accession>A0A9Q0S0M2</accession>
<dbReference type="InterPro" id="IPR041417">
    <property type="entry name" value="NPEPL1_N"/>
</dbReference>
<proteinExistence type="inferred from homology"/>
<dbReference type="Gene3D" id="3.40.50.10590">
    <property type="entry name" value="Zn-dependent exopeptidases"/>
    <property type="match status" value="1"/>
</dbReference>
<dbReference type="PRINTS" id="PR00481">
    <property type="entry name" value="LAMNOPPTDASE"/>
</dbReference>